<sequence>MRQVYANYPPGELADPPDAMKAIGRGGALGRFRAFRLGTKQDTPGGFTRGMSLGMRKVEQWGMTRAARRVLKLAIKLDSMKEN</sequence>
<evidence type="ECO:0000313" key="2">
    <source>
        <dbReference type="Proteomes" id="UP000063229"/>
    </source>
</evidence>
<dbReference type="KEGG" id="pagb:AWM79_05675"/>
<dbReference type="AlphaFoldDB" id="A0A0X1SYB1"/>
<accession>A0A0X1SYB1</accession>
<dbReference type="Proteomes" id="UP000063229">
    <property type="component" value="Chromosome"/>
</dbReference>
<keyword evidence="2" id="KW-1185">Reference proteome</keyword>
<organism evidence="1 2">
    <name type="scientific">Pseudomonas agarici</name>
    <dbReference type="NCBI Taxonomy" id="46677"/>
    <lineage>
        <taxon>Bacteria</taxon>
        <taxon>Pseudomonadati</taxon>
        <taxon>Pseudomonadota</taxon>
        <taxon>Gammaproteobacteria</taxon>
        <taxon>Pseudomonadales</taxon>
        <taxon>Pseudomonadaceae</taxon>
        <taxon>Pseudomonas</taxon>
    </lineage>
</organism>
<evidence type="ECO:0000313" key="1">
    <source>
        <dbReference type="EMBL" id="AMB84823.1"/>
    </source>
</evidence>
<protein>
    <submittedName>
        <fullName evidence="1">Uncharacterized protein</fullName>
    </submittedName>
</protein>
<gene>
    <name evidence="1" type="ORF">AWM79_05675</name>
</gene>
<proteinExistence type="predicted"/>
<dbReference type="EMBL" id="CP014135">
    <property type="protein sequence ID" value="AMB84823.1"/>
    <property type="molecule type" value="Genomic_DNA"/>
</dbReference>
<reference evidence="1 2" key="1">
    <citation type="submission" date="2016-01" db="EMBL/GenBank/DDBJ databases">
        <authorList>
            <person name="McClelland M."/>
            <person name="Jain A."/>
            <person name="Saraogi P."/>
            <person name="Mendelson R."/>
            <person name="Westerman R."/>
            <person name="SanMiguel P."/>
            <person name="Csonka L."/>
        </authorList>
    </citation>
    <scope>NUCLEOTIDE SEQUENCE [LARGE SCALE GENOMIC DNA]</scope>
    <source>
        <strain evidence="1 2">NCPPB 2472</strain>
    </source>
</reference>
<name>A0A0X1SYB1_PSEAA</name>